<protein>
    <submittedName>
        <fullName evidence="2">Uncharacterized protein</fullName>
    </submittedName>
</protein>
<organism evidence="2 3">
    <name type="scientific">Prorocentrum cordatum</name>
    <dbReference type="NCBI Taxonomy" id="2364126"/>
    <lineage>
        <taxon>Eukaryota</taxon>
        <taxon>Sar</taxon>
        <taxon>Alveolata</taxon>
        <taxon>Dinophyceae</taxon>
        <taxon>Prorocentrales</taxon>
        <taxon>Prorocentraceae</taxon>
        <taxon>Prorocentrum</taxon>
    </lineage>
</organism>
<dbReference type="EMBL" id="CAUYUJ010009125">
    <property type="protein sequence ID" value="CAK0825921.1"/>
    <property type="molecule type" value="Genomic_DNA"/>
</dbReference>
<feature type="region of interest" description="Disordered" evidence="1">
    <location>
        <begin position="1"/>
        <end position="28"/>
    </location>
</feature>
<proteinExistence type="predicted"/>
<dbReference type="Proteomes" id="UP001189429">
    <property type="component" value="Unassembled WGS sequence"/>
</dbReference>
<sequence>ETIDETIEGAAEESLEEKCMDDESESIPEDDLGITVERDNGALEDEAAVRRM</sequence>
<name>A0ABN9S2W8_9DINO</name>
<feature type="non-terminal residue" evidence="2">
    <location>
        <position position="52"/>
    </location>
</feature>
<gene>
    <name evidence="2" type="ORF">PCOR1329_LOCUS25927</name>
</gene>
<accession>A0ABN9S2W8</accession>
<feature type="non-terminal residue" evidence="2">
    <location>
        <position position="1"/>
    </location>
</feature>
<evidence type="ECO:0000313" key="3">
    <source>
        <dbReference type="Proteomes" id="UP001189429"/>
    </source>
</evidence>
<evidence type="ECO:0000256" key="1">
    <source>
        <dbReference type="SAM" id="MobiDB-lite"/>
    </source>
</evidence>
<keyword evidence="3" id="KW-1185">Reference proteome</keyword>
<reference evidence="2" key="1">
    <citation type="submission" date="2023-10" db="EMBL/GenBank/DDBJ databases">
        <authorList>
            <person name="Chen Y."/>
            <person name="Shah S."/>
            <person name="Dougan E. K."/>
            <person name="Thang M."/>
            <person name="Chan C."/>
        </authorList>
    </citation>
    <scope>NUCLEOTIDE SEQUENCE [LARGE SCALE GENOMIC DNA]</scope>
</reference>
<comment type="caution">
    <text evidence="2">The sequence shown here is derived from an EMBL/GenBank/DDBJ whole genome shotgun (WGS) entry which is preliminary data.</text>
</comment>
<evidence type="ECO:0000313" key="2">
    <source>
        <dbReference type="EMBL" id="CAK0825921.1"/>
    </source>
</evidence>